<dbReference type="GO" id="GO:0009060">
    <property type="term" value="P:aerobic respiration"/>
    <property type="evidence" value="ECO:0007669"/>
    <property type="project" value="TreeGrafter"/>
</dbReference>
<reference evidence="14" key="1">
    <citation type="submission" date="2010-08" db="EMBL/GenBank/DDBJ databases">
        <authorList>
            <person name="Chen W.-J."/>
            <person name="Bu Y."/>
            <person name="Carapelli A."/>
            <person name="Luan Y.-X."/>
        </authorList>
    </citation>
    <scope>NUCLEOTIDE SEQUENCE</scope>
</reference>
<keyword evidence="6 11" id="KW-0812">Transmembrane</keyword>
<dbReference type="PANTHER" id="PTHR11432:SF3">
    <property type="entry name" value="NADH-UBIQUINONE OXIDOREDUCTASE CHAIN 1"/>
    <property type="match status" value="1"/>
</dbReference>
<feature type="transmembrane region" description="Helical" evidence="13">
    <location>
        <begin position="140"/>
        <end position="160"/>
    </location>
</feature>
<dbReference type="EC" id="7.1.1.2" evidence="12"/>
<dbReference type="PANTHER" id="PTHR11432">
    <property type="entry name" value="NADH DEHYDROGENASE SUBUNIT 1"/>
    <property type="match status" value="1"/>
</dbReference>
<geneLocation type="mitochondrion" evidence="14"/>
<keyword evidence="12 14" id="KW-0496">Mitochondrion</keyword>
<evidence type="ECO:0000256" key="3">
    <source>
        <dbReference type="ARBA" id="ARBA00010535"/>
    </source>
</evidence>
<accession>G3D5P0</accession>
<protein>
    <recommendedName>
        <fullName evidence="4 12">NADH-ubiquinone oxidoreductase chain 1</fullName>
        <ecNumber evidence="12">7.1.1.2</ecNumber>
    </recommendedName>
</protein>
<dbReference type="InterPro" id="IPR001694">
    <property type="entry name" value="NADH_UbQ_OxRdtase_su1/FPO"/>
</dbReference>
<sequence>MYFLNVFGVLISMAFFTLLERKFLGYGHFRSGPNLVGVLGLGQSFSDAFSLFSSEFLFVFSSNLMFIFFGSFMMLFLSLILWVLNPYFMGFYSFSLGFMFFLACVGLGSYLILFCGWGSNSLYSSLGSMRGLSQAISYEISISFLVLYFLISYCSYDFFFVKDFQEFFWGGFLSLFIFFFFFISLLAELSRTPFDFTEGESELVSGFNLEYSSYFFAFIFMSEYLNIIFMSFVFFLICLGGFSFIFSIFFVFFLSFIIIIIRGCLPRFRYDFLMVMNWSIFLPVSLIFIFYCVYLSF</sequence>
<keyword evidence="8 13" id="KW-1133">Transmembrane helix</keyword>
<feature type="transmembrane region" description="Helical" evidence="13">
    <location>
        <begin position="244"/>
        <end position="263"/>
    </location>
</feature>
<keyword evidence="5" id="KW-0813">Transport</keyword>
<feature type="transmembrane region" description="Helical" evidence="13">
    <location>
        <begin position="275"/>
        <end position="295"/>
    </location>
</feature>
<evidence type="ECO:0000256" key="8">
    <source>
        <dbReference type="ARBA" id="ARBA00022989"/>
    </source>
</evidence>
<dbReference type="PROSITE" id="PS00668">
    <property type="entry name" value="COMPLEX1_ND1_2"/>
    <property type="match status" value="1"/>
</dbReference>
<feature type="transmembrane region" description="Helical" evidence="13">
    <location>
        <begin position="64"/>
        <end position="84"/>
    </location>
</feature>
<comment type="similarity">
    <text evidence="3 11">Belongs to the complex I subunit 1 family.</text>
</comment>
<keyword evidence="11" id="KW-0520">NAD</keyword>
<reference evidence="14" key="2">
    <citation type="journal article" date="2011" name="BMC Evol. Biol.">
        <title>The mitochondrial genome of Sinentomon erythranum (Arthropoda: Hexapoda: Protura): an example of highly divergent evolution.</title>
        <authorList>
            <person name="Chen W.J."/>
            <person name="Bu Y."/>
            <person name="Carapelli A."/>
            <person name="Dallai R."/>
            <person name="Li S."/>
            <person name="Yin W.Y."/>
            <person name="Luan Y.X."/>
        </authorList>
    </citation>
    <scope>NUCLEOTIDE SEQUENCE</scope>
</reference>
<evidence type="ECO:0000256" key="4">
    <source>
        <dbReference type="ARBA" id="ARBA00021009"/>
    </source>
</evidence>
<evidence type="ECO:0000256" key="12">
    <source>
        <dbReference type="RuleBase" id="RU000473"/>
    </source>
</evidence>
<dbReference type="Pfam" id="PF00146">
    <property type="entry name" value="NADHdh"/>
    <property type="match status" value="1"/>
</dbReference>
<dbReference type="InterPro" id="IPR018086">
    <property type="entry name" value="NADH_UbQ_OxRdtase_su1_CS"/>
</dbReference>
<dbReference type="GO" id="GO:0008137">
    <property type="term" value="F:NADH dehydrogenase (ubiquinone) activity"/>
    <property type="evidence" value="ECO:0007669"/>
    <property type="project" value="UniProtKB-EC"/>
</dbReference>
<evidence type="ECO:0000256" key="11">
    <source>
        <dbReference type="RuleBase" id="RU000471"/>
    </source>
</evidence>
<comment type="subcellular location">
    <subcellularLocation>
        <location evidence="2 11">Mitochondrion inner membrane</location>
        <topology evidence="2 11">Multi-pass membrane protein</topology>
    </subcellularLocation>
</comment>
<evidence type="ECO:0000256" key="9">
    <source>
        <dbReference type="ARBA" id="ARBA00023075"/>
    </source>
</evidence>
<comment type="catalytic activity">
    <reaction evidence="12">
        <text>a ubiquinone + NADH + 5 H(+)(in) = a ubiquinol + NAD(+) + 4 H(+)(out)</text>
        <dbReference type="Rhea" id="RHEA:29091"/>
        <dbReference type="Rhea" id="RHEA-COMP:9565"/>
        <dbReference type="Rhea" id="RHEA-COMP:9566"/>
        <dbReference type="ChEBI" id="CHEBI:15378"/>
        <dbReference type="ChEBI" id="CHEBI:16389"/>
        <dbReference type="ChEBI" id="CHEBI:17976"/>
        <dbReference type="ChEBI" id="CHEBI:57540"/>
        <dbReference type="ChEBI" id="CHEBI:57945"/>
        <dbReference type="EC" id="7.1.1.2"/>
    </reaction>
</comment>
<evidence type="ECO:0000256" key="1">
    <source>
        <dbReference type="ARBA" id="ARBA00003257"/>
    </source>
</evidence>
<proteinExistence type="inferred from homology"/>
<feature type="transmembrane region" description="Helical" evidence="13">
    <location>
        <begin position="214"/>
        <end position="237"/>
    </location>
</feature>
<comment type="function">
    <text evidence="1">Core subunit of the mitochondrial membrane respiratory chain NADH dehydrogenase (Complex I) that is believed to belong to the minimal assembly required for catalysis. Complex I functions in the transfer of electrons from NADH to the respiratory chain. The immediate electron acceptor for the enzyme is believed to be ubiquinone.</text>
</comment>
<keyword evidence="9 12" id="KW-0830">Ubiquinone</keyword>
<evidence type="ECO:0000256" key="5">
    <source>
        <dbReference type="ARBA" id="ARBA00022448"/>
    </source>
</evidence>
<evidence type="ECO:0000256" key="2">
    <source>
        <dbReference type="ARBA" id="ARBA00004448"/>
    </source>
</evidence>
<evidence type="ECO:0000256" key="6">
    <source>
        <dbReference type="ARBA" id="ARBA00022692"/>
    </source>
</evidence>
<evidence type="ECO:0000256" key="7">
    <source>
        <dbReference type="ARBA" id="ARBA00022792"/>
    </source>
</evidence>
<organism evidence="14">
    <name type="scientific">Sinentomon erythranum</name>
    <dbReference type="NCBI Taxonomy" id="289455"/>
    <lineage>
        <taxon>Eukaryota</taxon>
        <taxon>Metazoa</taxon>
        <taxon>Ecdysozoa</taxon>
        <taxon>Arthropoda</taxon>
        <taxon>Hexapoda</taxon>
        <taxon>Protura</taxon>
        <taxon>Sinentomata</taxon>
        <taxon>Sinentomidae</taxon>
        <taxon>Sinentomon</taxon>
    </lineage>
</organism>
<dbReference type="AlphaFoldDB" id="G3D5P0"/>
<name>G3D5P0_9HEXA</name>
<keyword evidence="10 13" id="KW-0472">Membrane</keyword>
<dbReference type="GO" id="GO:0003954">
    <property type="term" value="F:NADH dehydrogenase activity"/>
    <property type="evidence" value="ECO:0007669"/>
    <property type="project" value="TreeGrafter"/>
</dbReference>
<dbReference type="EMBL" id="HQ199311">
    <property type="protein sequence ID" value="ADN32967.1"/>
    <property type="molecule type" value="Genomic_DNA"/>
</dbReference>
<evidence type="ECO:0000313" key="14">
    <source>
        <dbReference type="EMBL" id="ADN32967.1"/>
    </source>
</evidence>
<dbReference type="GO" id="GO:0005743">
    <property type="term" value="C:mitochondrial inner membrane"/>
    <property type="evidence" value="ECO:0007669"/>
    <property type="project" value="UniProtKB-SubCell"/>
</dbReference>
<feature type="transmembrane region" description="Helical" evidence="13">
    <location>
        <begin position="96"/>
        <end position="120"/>
    </location>
</feature>
<evidence type="ECO:0000256" key="10">
    <source>
        <dbReference type="ARBA" id="ARBA00023136"/>
    </source>
</evidence>
<keyword evidence="7" id="KW-0999">Mitochondrion inner membrane</keyword>
<evidence type="ECO:0000256" key="13">
    <source>
        <dbReference type="SAM" id="Phobius"/>
    </source>
</evidence>
<feature type="transmembrane region" description="Helical" evidence="13">
    <location>
        <begin position="167"/>
        <end position="187"/>
    </location>
</feature>
<gene>
    <name evidence="14" type="primary">nad1</name>
</gene>
<feature type="transmembrane region" description="Helical" evidence="13">
    <location>
        <begin position="6"/>
        <end position="24"/>
    </location>
</feature>